<dbReference type="InterPro" id="IPR039196">
    <property type="entry name" value="Fmc1"/>
</dbReference>
<dbReference type="PANTHER" id="PTHR28015">
    <property type="entry name" value="ATP SYNTHASE ASSEMBLY FACTOR FMC1, MITOCHONDRIAL"/>
    <property type="match status" value="1"/>
</dbReference>
<feature type="region of interest" description="Disordered" evidence="1">
    <location>
        <begin position="39"/>
        <end position="59"/>
    </location>
</feature>
<evidence type="ECO:0000256" key="1">
    <source>
        <dbReference type="SAM" id="MobiDB-lite"/>
    </source>
</evidence>
<name>A0A0H1BFF4_9EURO</name>
<dbReference type="AlphaFoldDB" id="A0A0H1BFF4"/>
<organism evidence="2 3">
    <name type="scientific">Blastomyces silverae</name>
    <dbReference type="NCBI Taxonomy" id="2060906"/>
    <lineage>
        <taxon>Eukaryota</taxon>
        <taxon>Fungi</taxon>
        <taxon>Dikarya</taxon>
        <taxon>Ascomycota</taxon>
        <taxon>Pezizomycotina</taxon>
        <taxon>Eurotiomycetes</taxon>
        <taxon>Eurotiomycetidae</taxon>
        <taxon>Onygenales</taxon>
        <taxon>Ajellomycetaceae</taxon>
        <taxon>Blastomyces</taxon>
    </lineage>
</organism>
<dbReference type="Pfam" id="PF13233">
    <property type="entry name" value="Complex1_LYR_2"/>
    <property type="match status" value="1"/>
</dbReference>
<comment type="caution">
    <text evidence="2">The sequence shown here is derived from an EMBL/GenBank/DDBJ whole genome shotgun (WGS) entry which is preliminary data.</text>
</comment>
<dbReference type="STRING" id="2060906.A0A0H1BFF4"/>
<dbReference type="EMBL" id="LDEV01002156">
    <property type="protein sequence ID" value="KLJ10115.1"/>
    <property type="molecule type" value="Genomic_DNA"/>
</dbReference>
<dbReference type="Proteomes" id="UP000053573">
    <property type="component" value="Unassembled WGS sequence"/>
</dbReference>
<dbReference type="OrthoDB" id="15893at2759"/>
<sequence>MASHFPSQARALYRSVIRELPHRPLSSRSPLAIRIRTHLSPQQSPESSNSNSNSNGRQIQIQIAQAQMDEAEQFTQYLRAQREYVTLLERYNPGANMDEEERVRLTARRVGMELPVEAEGDQFQTDFFFLAFAMLRPKTLSSASSGMANFHLYN</sequence>
<feature type="compositionally biased region" description="Low complexity" evidence="1">
    <location>
        <begin position="40"/>
        <end position="59"/>
    </location>
</feature>
<reference evidence="3" key="1">
    <citation type="journal article" date="2015" name="PLoS Genet.">
        <title>The dynamic genome and transcriptome of the human fungal pathogen Blastomyces and close relative Emmonsia.</title>
        <authorList>
            <person name="Munoz J.F."/>
            <person name="Gauthier G.M."/>
            <person name="Desjardins C.A."/>
            <person name="Gallo J.E."/>
            <person name="Holder J."/>
            <person name="Sullivan T.D."/>
            <person name="Marty A.J."/>
            <person name="Carmen J.C."/>
            <person name="Chen Z."/>
            <person name="Ding L."/>
            <person name="Gujja S."/>
            <person name="Magrini V."/>
            <person name="Misas E."/>
            <person name="Mitreva M."/>
            <person name="Priest M."/>
            <person name="Saif S."/>
            <person name="Whiston E.A."/>
            <person name="Young S."/>
            <person name="Zeng Q."/>
            <person name="Goldman W.E."/>
            <person name="Mardis E.R."/>
            <person name="Taylor J.W."/>
            <person name="McEwen J.G."/>
            <person name="Clay O.K."/>
            <person name="Klein B.S."/>
            <person name="Cuomo C.A."/>
        </authorList>
    </citation>
    <scope>NUCLEOTIDE SEQUENCE [LARGE SCALE GENOMIC DNA]</scope>
    <source>
        <strain evidence="3">UAMH 139</strain>
    </source>
</reference>
<dbReference type="GO" id="GO:0005759">
    <property type="term" value="C:mitochondrial matrix"/>
    <property type="evidence" value="ECO:0007669"/>
    <property type="project" value="TreeGrafter"/>
</dbReference>
<accession>A0A0H1BFF4</accession>
<dbReference type="PANTHER" id="PTHR28015:SF1">
    <property type="entry name" value="ATP SYNTHASE ASSEMBLY FACTOR FMC1, MITOCHONDRIAL"/>
    <property type="match status" value="1"/>
</dbReference>
<dbReference type="GO" id="GO:0033615">
    <property type="term" value="P:mitochondrial proton-transporting ATP synthase complex assembly"/>
    <property type="evidence" value="ECO:0007669"/>
    <property type="project" value="InterPro"/>
</dbReference>
<evidence type="ECO:0000313" key="2">
    <source>
        <dbReference type="EMBL" id="KLJ10115.1"/>
    </source>
</evidence>
<protein>
    <submittedName>
        <fullName evidence="2">Uncharacterized protein</fullName>
    </submittedName>
</protein>
<evidence type="ECO:0000313" key="3">
    <source>
        <dbReference type="Proteomes" id="UP000053573"/>
    </source>
</evidence>
<gene>
    <name evidence="2" type="ORF">EMPG_14500</name>
</gene>
<keyword evidence="3" id="KW-1185">Reference proteome</keyword>
<proteinExistence type="predicted"/>